<evidence type="ECO:0000256" key="1">
    <source>
        <dbReference type="SAM" id="MobiDB-lite"/>
    </source>
</evidence>
<keyword evidence="3" id="KW-1185">Reference proteome</keyword>
<reference evidence="2" key="1">
    <citation type="submission" date="2022-03" db="EMBL/GenBank/DDBJ databases">
        <authorList>
            <person name="Brunel B."/>
        </authorList>
    </citation>
    <scope>NUCLEOTIDE SEQUENCE</scope>
    <source>
        <strain evidence="2">STM4922sample</strain>
    </source>
</reference>
<feature type="region of interest" description="Disordered" evidence="1">
    <location>
        <begin position="55"/>
        <end position="93"/>
    </location>
</feature>
<feature type="compositionally biased region" description="Basic residues" evidence="1">
    <location>
        <begin position="65"/>
        <end position="84"/>
    </location>
</feature>
<accession>A0ABN8JEV7</accession>
<protein>
    <submittedName>
        <fullName evidence="2">Uncharacterized protein</fullName>
    </submittedName>
</protein>
<feature type="region of interest" description="Disordered" evidence="1">
    <location>
        <begin position="1"/>
        <end position="20"/>
    </location>
</feature>
<comment type="caution">
    <text evidence="2">The sequence shown here is derived from an EMBL/GenBank/DDBJ whole genome shotgun (WGS) entry which is preliminary data.</text>
</comment>
<dbReference type="RefSeq" id="WP_254023297.1">
    <property type="nucleotide sequence ID" value="NZ_CAKXZS010000004.1"/>
</dbReference>
<name>A0ABN8JEV7_9HYPH</name>
<evidence type="ECO:0000313" key="3">
    <source>
        <dbReference type="Proteomes" id="UP001152604"/>
    </source>
</evidence>
<proteinExistence type="predicted"/>
<sequence length="93" mass="10065">MAELLLDINPNSSDPQQAKEDQIVKTALDGMFGGATPELTADALEKQQAVIAAMEAYGGPTPPRRSSRARRPRSARSANRRQPPRHQAANGCR</sequence>
<organism evidence="2 3">
    <name type="scientific">Mesorhizobium ventifaucium</name>
    <dbReference type="NCBI Taxonomy" id="666020"/>
    <lineage>
        <taxon>Bacteria</taxon>
        <taxon>Pseudomonadati</taxon>
        <taxon>Pseudomonadota</taxon>
        <taxon>Alphaproteobacteria</taxon>
        <taxon>Hyphomicrobiales</taxon>
        <taxon>Phyllobacteriaceae</taxon>
        <taxon>Mesorhizobium</taxon>
    </lineage>
</organism>
<evidence type="ECO:0000313" key="2">
    <source>
        <dbReference type="EMBL" id="CAH2395249.1"/>
    </source>
</evidence>
<dbReference type="EMBL" id="CAKXZS010000004">
    <property type="protein sequence ID" value="CAH2395249.1"/>
    <property type="molecule type" value="Genomic_DNA"/>
</dbReference>
<gene>
    <name evidence="2" type="ORF">MES4922_120047</name>
</gene>
<dbReference type="Proteomes" id="UP001152604">
    <property type="component" value="Unassembled WGS sequence"/>
</dbReference>